<evidence type="ECO:0000313" key="2">
    <source>
        <dbReference type="EMBL" id="MCG4747097.1"/>
    </source>
</evidence>
<keyword evidence="2" id="KW-0808">Transferase</keyword>
<dbReference type="Pfam" id="PF01869">
    <property type="entry name" value="BcrAD_BadFG"/>
    <property type="match status" value="1"/>
</dbReference>
<comment type="caution">
    <text evidence="2">The sequence shown here is derived from an EMBL/GenBank/DDBJ whole genome shotgun (WGS) entry which is preliminary data.</text>
</comment>
<dbReference type="GO" id="GO:0016301">
    <property type="term" value="F:kinase activity"/>
    <property type="evidence" value="ECO:0007669"/>
    <property type="project" value="UniProtKB-KW"/>
</dbReference>
<organism evidence="2 3">
    <name type="scientific">Enterocloster aldenensis</name>
    <dbReference type="NCBI Taxonomy" id="358742"/>
    <lineage>
        <taxon>Bacteria</taxon>
        <taxon>Bacillati</taxon>
        <taxon>Bacillota</taxon>
        <taxon>Clostridia</taxon>
        <taxon>Lachnospirales</taxon>
        <taxon>Lachnospiraceae</taxon>
        <taxon>Enterocloster</taxon>
    </lineage>
</organism>
<protein>
    <submittedName>
        <fullName evidence="2">N-acetylglucosamine kinase</fullName>
    </submittedName>
</protein>
<dbReference type="SUPFAM" id="SSF53067">
    <property type="entry name" value="Actin-like ATPase domain"/>
    <property type="match status" value="2"/>
</dbReference>
<dbReference type="PANTHER" id="PTHR43190:SF3">
    <property type="entry name" value="N-ACETYL-D-GLUCOSAMINE KINASE"/>
    <property type="match status" value="1"/>
</dbReference>
<dbReference type="RefSeq" id="WP_117563121.1">
    <property type="nucleotide sequence ID" value="NZ_BAABZL010000001.1"/>
</dbReference>
<proteinExistence type="predicted"/>
<dbReference type="PANTHER" id="PTHR43190">
    <property type="entry name" value="N-ACETYL-D-GLUCOSAMINE KINASE"/>
    <property type="match status" value="1"/>
</dbReference>
<gene>
    <name evidence="2" type="ORF">L0N08_16850</name>
</gene>
<keyword evidence="2" id="KW-0418">Kinase</keyword>
<dbReference type="CDD" id="cd24007">
    <property type="entry name" value="ASKHA_NBD_eukNAGK-like"/>
    <property type="match status" value="1"/>
</dbReference>
<dbReference type="Proteomes" id="UP001299608">
    <property type="component" value="Unassembled WGS sequence"/>
</dbReference>
<evidence type="ECO:0000313" key="3">
    <source>
        <dbReference type="Proteomes" id="UP001299608"/>
    </source>
</evidence>
<dbReference type="InterPro" id="IPR002731">
    <property type="entry name" value="ATPase_BadF"/>
</dbReference>
<accession>A0AAW5BTA9</accession>
<dbReference type="AlphaFoldDB" id="A0AAW5BTA9"/>
<dbReference type="EMBL" id="JAKNGE010000021">
    <property type="protein sequence ID" value="MCG4747097.1"/>
    <property type="molecule type" value="Genomic_DNA"/>
</dbReference>
<dbReference type="GeneID" id="97205582"/>
<name>A0AAW5BTA9_9FIRM</name>
<feature type="domain" description="ATPase BadF/BadG/BcrA/BcrD type" evidence="1">
    <location>
        <begin position="8"/>
        <end position="281"/>
    </location>
</feature>
<sequence length="326" mass="35587">MADYILSVDGGGTKTEFCISDMEGHIKESVVVGCSNYKSVGLGAVGESFQAGLNLLEKKGIRRGDLRCSVWGISGCDSEHDFALVRAVLKDLGIDGKTCYLCNDGILAYYAQAMEPGMVVIAGTGSIILGIGRDGEYKRASGWGYNISDIGSGYWIGAEALKHTLLYCDGCGEYSPFYDCIREYFKADSFEHLPYVVTEVTDYYEIARLAELVTEEAGRGEEVTLGILRHGAEVIARLMGSIHKRMGFDGGTELNIVFSGGVLKSRIYQQLIKNELARQIPLEHVAFSLQKNAPAYGGIRLAQRILEQRTREKDAGTRQALKGGFS</sequence>
<dbReference type="InterPro" id="IPR043129">
    <property type="entry name" value="ATPase_NBD"/>
</dbReference>
<evidence type="ECO:0000259" key="1">
    <source>
        <dbReference type="Pfam" id="PF01869"/>
    </source>
</evidence>
<reference evidence="2" key="1">
    <citation type="submission" date="2022-01" db="EMBL/GenBank/DDBJ databases">
        <title>Collection of gut derived symbiotic bacterial strains cultured from healthy donors.</title>
        <authorList>
            <person name="Lin H."/>
            <person name="Kohout C."/>
            <person name="Waligurski E."/>
            <person name="Pamer E.G."/>
        </authorList>
    </citation>
    <scope>NUCLEOTIDE SEQUENCE</scope>
    <source>
        <strain evidence="2">DFI.6.55</strain>
    </source>
</reference>
<dbReference type="Gene3D" id="3.30.420.40">
    <property type="match status" value="2"/>
</dbReference>
<dbReference type="InterPro" id="IPR052519">
    <property type="entry name" value="Euk-type_GlcNAc_Kinase"/>
</dbReference>